<feature type="region of interest" description="Disordered" evidence="1">
    <location>
        <begin position="523"/>
        <end position="567"/>
    </location>
</feature>
<proteinExistence type="predicted"/>
<protein>
    <recommendedName>
        <fullName evidence="2">F-box domain-containing protein</fullName>
    </recommendedName>
</protein>
<evidence type="ECO:0000256" key="1">
    <source>
        <dbReference type="SAM" id="MobiDB-lite"/>
    </source>
</evidence>
<dbReference type="Gene3D" id="1.20.1280.50">
    <property type="match status" value="1"/>
</dbReference>
<dbReference type="SUPFAM" id="SSF51445">
    <property type="entry name" value="(Trans)glycosidases"/>
    <property type="match status" value="1"/>
</dbReference>
<evidence type="ECO:0000259" key="2">
    <source>
        <dbReference type="PROSITE" id="PS50181"/>
    </source>
</evidence>
<dbReference type="Pfam" id="PF00646">
    <property type="entry name" value="F-box"/>
    <property type="match status" value="1"/>
</dbReference>
<feature type="domain" description="F-box" evidence="2">
    <location>
        <begin position="4"/>
        <end position="40"/>
    </location>
</feature>
<dbReference type="InterPro" id="IPR053781">
    <property type="entry name" value="F-box_AtFBL13-like"/>
</dbReference>
<dbReference type="Gene3D" id="3.20.20.80">
    <property type="entry name" value="Glycosidases"/>
    <property type="match status" value="1"/>
</dbReference>
<dbReference type="Pfam" id="PF24758">
    <property type="entry name" value="LRR_At5g56370"/>
    <property type="match status" value="1"/>
</dbReference>
<keyword evidence="4" id="KW-1185">Reference proteome</keyword>
<dbReference type="PANTHER" id="PTHR31900:SF32">
    <property type="entry name" value="F-BOX_RNI_FBD-LIKE DOMAIN PROTEIN"/>
    <property type="match status" value="1"/>
</dbReference>
<comment type="caution">
    <text evidence="3">The sequence shown here is derived from an EMBL/GenBank/DDBJ whole genome shotgun (WGS) entry which is preliminary data.</text>
</comment>
<dbReference type="InterPro" id="IPR017853">
    <property type="entry name" value="GH"/>
</dbReference>
<sequence length="667" mass="76488">MANSDRLSELPDSLIFQIFWFLPMRDVVRTTVLSHRWKNVWTTAPYLNFEDCVIDISTARLRNFLNRALIFWKGDKILKFKIEVASDVDESLYSDIDLWVRFAKQNGVEELYVYFRYLDDKVEIEFTGEGDDDDDSSWVSREELDSASLPKYLYSSCPSLKVLSLKGCRLQIHGHQLLCNQLKSLTIHGFYFNKHTISQVLSSSPQLEVFVFSLEERSEDLSIQSSSLKRLSIERYLEFIDREPWLDTELKILTPNLHTLEIYGVPYGSYSMMNFSCLTNATLGFYGPERYDDDFFNNDRSVEDPLAQILPTIHHVEDVTLSDWCIQVLVAMKKKCCLSPLSNVKFLKFMINASFDEHRQIVGLLEFFPNLKTLVVQHQNVVIANYSYQIRRARESLEFETNLPISFPLQLRTIEVTWAEGGNSIFPFIENVLKHASKLEKMVFRVKGTIPSNSLYLASQKLQRMTRSSSTAKLIFCGFCVDCLVGPLLSSEGEQGFFFGLATAPAHVEDRLNDDWLQFAEETPCDHPESKKGGKPADAVLGSPAGDGGAQQAKLSKEANKSMKRKKQLRIAMETKIRGYEKYEEIEEPDSSEECHHTVAAWHNVPHPEGRLRFWSDPDTELKLAKDTGIQVFRMGIDWTRVMPEEPVNGSRSTASTRRFRVLLITS</sequence>
<dbReference type="SUPFAM" id="SSF81383">
    <property type="entry name" value="F-box domain"/>
    <property type="match status" value="1"/>
</dbReference>
<dbReference type="InterPro" id="IPR032675">
    <property type="entry name" value="LRR_dom_sf"/>
</dbReference>
<dbReference type="InterPro" id="IPR055411">
    <property type="entry name" value="LRR_FXL15/At3g58940/PEG3-like"/>
</dbReference>
<dbReference type="PANTHER" id="PTHR31900">
    <property type="entry name" value="F-BOX/RNI SUPERFAMILY PROTEIN-RELATED"/>
    <property type="match status" value="1"/>
</dbReference>
<accession>A0AAD4JF18</accession>
<dbReference type="AlphaFoldDB" id="A0AAD4JF18"/>
<dbReference type="InterPro" id="IPR001810">
    <property type="entry name" value="F-box_dom"/>
</dbReference>
<dbReference type="SUPFAM" id="SSF52047">
    <property type="entry name" value="RNI-like"/>
    <property type="match status" value="1"/>
</dbReference>
<dbReference type="Proteomes" id="UP001190926">
    <property type="component" value="Unassembled WGS sequence"/>
</dbReference>
<dbReference type="InterPro" id="IPR036047">
    <property type="entry name" value="F-box-like_dom_sf"/>
</dbReference>
<dbReference type="EMBL" id="SDAM02000067">
    <property type="protein sequence ID" value="KAH6832651.1"/>
    <property type="molecule type" value="Genomic_DNA"/>
</dbReference>
<dbReference type="Gene3D" id="3.80.10.10">
    <property type="entry name" value="Ribonuclease Inhibitor"/>
    <property type="match status" value="1"/>
</dbReference>
<gene>
    <name evidence="3" type="ORF">C2S53_006438</name>
</gene>
<organism evidence="3 4">
    <name type="scientific">Perilla frutescens var. hirtella</name>
    <name type="common">Perilla citriodora</name>
    <name type="synonym">Perilla setoyensis</name>
    <dbReference type="NCBI Taxonomy" id="608512"/>
    <lineage>
        <taxon>Eukaryota</taxon>
        <taxon>Viridiplantae</taxon>
        <taxon>Streptophyta</taxon>
        <taxon>Embryophyta</taxon>
        <taxon>Tracheophyta</taxon>
        <taxon>Spermatophyta</taxon>
        <taxon>Magnoliopsida</taxon>
        <taxon>eudicotyledons</taxon>
        <taxon>Gunneridae</taxon>
        <taxon>Pentapetalae</taxon>
        <taxon>asterids</taxon>
        <taxon>lamiids</taxon>
        <taxon>Lamiales</taxon>
        <taxon>Lamiaceae</taxon>
        <taxon>Nepetoideae</taxon>
        <taxon>Elsholtzieae</taxon>
        <taxon>Perilla</taxon>
    </lineage>
</organism>
<reference evidence="3 4" key="1">
    <citation type="journal article" date="2021" name="Nat. Commun.">
        <title>Incipient diploidization of the medicinal plant Perilla within 10,000 years.</title>
        <authorList>
            <person name="Zhang Y."/>
            <person name="Shen Q."/>
            <person name="Leng L."/>
            <person name="Zhang D."/>
            <person name="Chen S."/>
            <person name="Shi Y."/>
            <person name="Ning Z."/>
            <person name="Chen S."/>
        </authorList>
    </citation>
    <scope>NUCLEOTIDE SEQUENCE [LARGE SCALE GENOMIC DNA]</scope>
    <source>
        <strain evidence="4">cv. PC099</strain>
    </source>
</reference>
<evidence type="ECO:0000313" key="3">
    <source>
        <dbReference type="EMBL" id="KAH6832651.1"/>
    </source>
</evidence>
<dbReference type="InterPro" id="IPR050232">
    <property type="entry name" value="FBL13/AtMIF1-like"/>
</dbReference>
<dbReference type="CDD" id="cd22160">
    <property type="entry name" value="F-box_AtFBL13-like"/>
    <property type="match status" value="1"/>
</dbReference>
<evidence type="ECO:0000313" key="4">
    <source>
        <dbReference type="Proteomes" id="UP001190926"/>
    </source>
</evidence>
<dbReference type="PROSITE" id="PS50181">
    <property type="entry name" value="FBOX"/>
    <property type="match status" value="1"/>
</dbReference>
<name>A0AAD4JF18_PERFH</name>